<evidence type="ECO:0000256" key="2">
    <source>
        <dbReference type="SAM" id="MobiDB-lite"/>
    </source>
</evidence>
<dbReference type="Proteomes" id="UP000294593">
    <property type="component" value="Unassembled WGS sequence"/>
</dbReference>
<dbReference type="GO" id="GO:0043165">
    <property type="term" value="P:Gram-negative-bacterium-type cell outer membrane assembly"/>
    <property type="evidence" value="ECO:0007669"/>
    <property type="project" value="UniProtKB-UniRule"/>
</dbReference>
<dbReference type="EMBL" id="SNXW01000009">
    <property type="protein sequence ID" value="TDP81004.1"/>
    <property type="molecule type" value="Genomic_DNA"/>
</dbReference>
<protein>
    <recommendedName>
        <fullName evidence="1">LPS-assembly protein LptD</fullName>
    </recommendedName>
</protein>
<comment type="similarity">
    <text evidence="1">Belongs to the LptD family.</text>
</comment>
<evidence type="ECO:0000313" key="5">
    <source>
        <dbReference type="EMBL" id="TDP81004.1"/>
    </source>
</evidence>
<dbReference type="Pfam" id="PF19838">
    <property type="entry name" value="LptD_2"/>
    <property type="match status" value="1"/>
</dbReference>
<evidence type="ECO:0000313" key="6">
    <source>
        <dbReference type="Proteomes" id="UP000294593"/>
    </source>
</evidence>
<feature type="domain" description="LptD C-terminal" evidence="3">
    <location>
        <begin position="266"/>
        <end position="637"/>
    </location>
</feature>
<keyword evidence="6" id="KW-1185">Reference proteome</keyword>
<comment type="caution">
    <text evidence="5">The sequence shown here is derived from an EMBL/GenBank/DDBJ whole genome shotgun (WGS) entry which is preliminary data.</text>
</comment>
<sequence>MSFSLPAPRMNRRDGKLPLFFEADSMDGTSGERTHASGSVRLRQGEMRVRADDLVHTQADNTARARGNVRISSNGNLFTGPELTLRLDTLEGNFIRPHFWFARTQAGGQAELVEFLGENRLRAHSTRYSSCTPDDEPDGTPGRPDWELQTSQVDLDFDKSEGEAKNAVIRFMGVPLLAAPSLTFPLDNQRKSGFLPPSFYFDSASGFELSAPYYWNIAPNRDATIAPTVSARRGAGADIEFRYMEAQDTGKLRVFGLPDDKLRGSTRGLIDFVHKGSLGKTDALAQTTYDIKLLRASDDNFWKDFSHIQFSTTPRLYDSHANVETTLNQRYWGLGNSQTTFYGSVQSWQTLRDLAPPSDPTQSNISTPYRREPQMGFRSRSVSDSGVVFGLQGEFNRFGNADPTQVVGNRVNANAIVERPFTLGGINVLPRATLRGVSYDLDKVADGNRRSATIVTPTFSLDSGFSMERATSLFGRDLIQTLEPRVLYVYTPYHRQNDLPLFDSAPRDFNQYAIYTDNAYTGGDRISDANQVTVGVQSRLLDSKTGAEALRLGIAQKVLLADQRINPLDSKPVTQRLSDLLLQASTSVIPNWSVDSTVQYSAQNRQTEQGAMTVRYYPGNWRTVSATYRYRRTASEQVEIGWQWPFAGHTPPLQQVMTQATSPDLLDLNPRRPSAGGACGGTWYTVGRITHSMRDQRIINSLVGVEYDAGCWIGRVVTERVALGTSKANTRVMFQLELLGLSQLALGANPLRVLKQNVPGYRLLRDEGKPLAQPGNTTPYSDE</sequence>
<dbReference type="InterPro" id="IPR045659">
    <property type="entry name" value="LptD_2"/>
</dbReference>
<comment type="subcellular location">
    <subcellularLocation>
        <location evidence="1">Cell outer membrane</location>
    </subcellularLocation>
</comment>
<evidence type="ECO:0000256" key="1">
    <source>
        <dbReference type="HAMAP-Rule" id="MF_01411"/>
    </source>
</evidence>
<dbReference type="AlphaFoldDB" id="A0A4R6R5K3"/>
<dbReference type="InterPro" id="IPR020889">
    <property type="entry name" value="LipoPS_assembly_LptD"/>
</dbReference>
<dbReference type="HAMAP" id="MF_01411">
    <property type="entry name" value="LPS_assembly_LptD"/>
    <property type="match status" value="1"/>
</dbReference>
<name>A0A4R6R5K3_9BURK</name>
<evidence type="ECO:0000259" key="4">
    <source>
        <dbReference type="Pfam" id="PF19838"/>
    </source>
</evidence>
<keyword evidence="1" id="KW-0998">Cell outer membrane</keyword>
<comment type="subunit">
    <text evidence="1">Component of the lipopolysaccharide transport and assembly complex. Interacts with LptE and LptA.</text>
</comment>
<reference evidence="5 6" key="1">
    <citation type="submission" date="2019-03" db="EMBL/GenBank/DDBJ databases">
        <title>Genomic Encyclopedia of Type Strains, Phase IV (KMG-IV): sequencing the most valuable type-strain genomes for metagenomic binning, comparative biology and taxonomic classification.</title>
        <authorList>
            <person name="Goeker M."/>
        </authorList>
    </citation>
    <scope>NUCLEOTIDE SEQUENCE [LARGE SCALE GENOMIC DNA]</scope>
    <source>
        <strain evidence="5 6">DSM 11901</strain>
    </source>
</reference>
<dbReference type="GO" id="GO:0009279">
    <property type="term" value="C:cell outer membrane"/>
    <property type="evidence" value="ECO:0007669"/>
    <property type="project" value="UniProtKB-SubCell"/>
</dbReference>
<organism evidence="5 6">
    <name type="scientific">Aquabacterium commune</name>
    <dbReference type="NCBI Taxonomy" id="70586"/>
    <lineage>
        <taxon>Bacteria</taxon>
        <taxon>Pseudomonadati</taxon>
        <taxon>Pseudomonadota</taxon>
        <taxon>Betaproteobacteria</taxon>
        <taxon>Burkholderiales</taxon>
        <taxon>Aquabacterium</taxon>
    </lineage>
</organism>
<evidence type="ECO:0000259" key="3">
    <source>
        <dbReference type="Pfam" id="PF04453"/>
    </source>
</evidence>
<comment type="caution">
    <text evidence="1">Lacks conserved residue(s) required for the propagation of feature annotation.</text>
</comment>
<feature type="domain" description="LPS-assembly protein LptD central" evidence="4">
    <location>
        <begin position="167"/>
        <end position="244"/>
    </location>
</feature>
<dbReference type="PANTHER" id="PTHR30189">
    <property type="entry name" value="LPS-ASSEMBLY PROTEIN"/>
    <property type="match status" value="1"/>
</dbReference>
<dbReference type="InterPro" id="IPR050218">
    <property type="entry name" value="LptD"/>
</dbReference>
<dbReference type="Pfam" id="PF04453">
    <property type="entry name" value="LptD"/>
    <property type="match status" value="1"/>
</dbReference>
<dbReference type="PANTHER" id="PTHR30189:SF1">
    <property type="entry name" value="LPS-ASSEMBLY PROTEIN LPTD"/>
    <property type="match status" value="1"/>
</dbReference>
<dbReference type="InterPro" id="IPR007543">
    <property type="entry name" value="LptD_C"/>
</dbReference>
<keyword evidence="1" id="KW-0472">Membrane</keyword>
<feature type="region of interest" description="Disordered" evidence="2">
    <location>
        <begin position="126"/>
        <end position="146"/>
    </location>
</feature>
<comment type="function">
    <text evidence="1">Together with LptE, is involved in the assembly of lipopolysaccharide (LPS) at the surface of the outer membrane.</text>
</comment>
<dbReference type="GO" id="GO:0015920">
    <property type="term" value="P:lipopolysaccharide transport"/>
    <property type="evidence" value="ECO:0007669"/>
    <property type="project" value="InterPro"/>
</dbReference>
<gene>
    <name evidence="1" type="primary">lptD</name>
    <name evidence="5" type="ORF">EV672_10944</name>
</gene>
<accession>A0A4R6R5K3</accession>
<keyword evidence="1" id="KW-0732">Signal</keyword>
<dbReference type="GO" id="GO:1990351">
    <property type="term" value="C:transporter complex"/>
    <property type="evidence" value="ECO:0007669"/>
    <property type="project" value="TreeGrafter"/>
</dbReference>
<proteinExistence type="inferred from homology"/>